<protein>
    <submittedName>
        <fullName evidence="2">Uncharacterized protein</fullName>
    </submittedName>
</protein>
<feature type="region of interest" description="Disordered" evidence="1">
    <location>
        <begin position="126"/>
        <end position="163"/>
    </location>
</feature>
<evidence type="ECO:0000313" key="2">
    <source>
        <dbReference type="EMBL" id="KIW59412.1"/>
    </source>
</evidence>
<organism evidence="2 3">
    <name type="scientific">Exophiala xenobiotica</name>
    <dbReference type="NCBI Taxonomy" id="348802"/>
    <lineage>
        <taxon>Eukaryota</taxon>
        <taxon>Fungi</taxon>
        <taxon>Dikarya</taxon>
        <taxon>Ascomycota</taxon>
        <taxon>Pezizomycotina</taxon>
        <taxon>Eurotiomycetes</taxon>
        <taxon>Chaetothyriomycetidae</taxon>
        <taxon>Chaetothyriales</taxon>
        <taxon>Herpotrichiellaceae</taxon>
        <taxon>Exophiala</taxon>
    </lineage>
</organism>
<dbReference type="AlphaFoldDB" id="A0A0D2DAT0"/>
<dbReference type="GeneID" id="25325771"/>
<evidence type="ECO:0000256" key="1">
    <source>
        <dbReference type="SAM" id="MobiDB-lite"/>
    </source>
</evidence>
<sequence length="248" mass="26989">MPCLSRPVFDGPTMAQPVRRRASAPDTSTRTNHNPQMPSSCCGDHCHGCGCGCRACACRSRPIQDDSNRQQYNGQGGQPMPTPQNAVTVRPGYPSSLSTIDSNDQSMSFNNSFEVHDTDLATILARHDPVNPPGEVHDDEDDDPWTSGQYLSHDDDVEPVDSSNMIGAEDMEHDSLYAETGGPSSSDMSILSSQYEVSFLQATDSVTASNLINGIGAAFANQFLPLTAPPAECRHIRTRQMCHLCRHY</sequence>
<keyword evidence="3" id="KW-1185">Reference proteome</keyword>
<dbReference type="HOGENOM" id="CLU_097999_0_0_1"/>
<dbReference type="Proteomes" id="UP000054342">
    <property type="component" value="Unassembled WGS sequence"/>
</dbReference>
<dbReference type="EMBL" id="KN847318">
    <property type="protein sequence ID" value="KIW59412.1"/>
    <property type="molecule type" value="Genomic_DNA"/>
</dbReference>
<accession>A0A0D2DAT0</accession>
<dbReference type="RefSeq" id="XP_013319996.1">
    <property type="nucleotide sequence ID" value="XM_013464542.1"/>
</dbReference>
<feature type="compositionally biased region" description="Polar residues" evidence="1">
    <location>
        <begin position="95"/>
        <end position="105"/>
    </location>
</feature>
<gene>
    <name evidence="2" type="ORF">PV05_03863</name>
</gene>
<feature type="region of interest" description="Disordered" evidence="1">
    <location>
        <begin position="69"/>
        <end position="105"/>
    </location>
</feature>
<reference evidence="2 3" key="1">
    <citation type="submission" date="2015-01" db="EMBL/GenBank/DDBJ databases">
        <title>The Genome Sequence of Exophiala xenobiotica CBS118157.</title>
        <authorList>
            <consortium name="The Broad Institute Genomics Platform"/>
            <person name="Cuomo C."/>
            <person name="de Hoog S."/>
            <person name="Gorbushina A."/>
            <person name="Stielow B."/>
            <person name="Teixiera M."/>
            <person name="Abouelleil A."/>
            <person name="Chapman S.B."/>
            <person name="Priest M."/>
            <person name="Young S.K."/>
            <person name="Wortman J."/>
            <person name="Nusbaum C."/>
            <person name="Birren B."/>
        </authorList>
    </citation>
    <scope>NUCLEOTIDE SEQUENCE [LARGE SCALE GENOMIC DNA]</scope>
    <source>
        <strain evidence="2 3">CBS 118157</strain>
    </source>
</reference>
<name>A0A0D2DAT0_9EURO</name>
<dbReference type="OrthoDB" id="4118178at2759"/>
<evidence type="ECO:0000313" key="3">
    <source>
        <dbReference type="Proteomes" id="UP000054342"/>
    </source>
</evidence>
<feature type="compositionally biased region" description="Polar residues" evidence="1">
    <location>
        <begin position="25"/>
        <end position="36"/>
    </location>
</feature>
<feature type="region of interest" description="Disordered" evidence="1">
    <location>
        <begin position="1"/>
        <end position="36"/>
    </location>
</feature>
<proteinExistence type="predicted"/>